<comment type="similarity">
    <text evidence="2">Belongs to the eukaryotic/archaeal RNase P protein component 3 family.</text>
</comment>
<dbReference type="PANTHER" id="PTHR13031:SF0">
    <property type="entry name" value="RIBONUCLEASE P PROTEIN SUBUNIT P30"/>
    <property type="match status" value="1"/>
</dbReference>
<name>A0AAW1P727_9CHLO</name>
<keyword evidence="3" id="KW-0819">tRNA processing</keyword>
<comment type="subcellular location">
    <subcellularLocation>
        <location evidence="1">Nucleus</location>
    </subcellularLocation>
</comment>
<evidence type="ECO:0000313" key="6">
    <source>
        <dbReference type="Proteomes" id="UP001465755"/>
    </source>
</evidence>
<protein>
    <submittedName>
        <fullName evidence="5">Uncharacterized protein</fullName>
    </submittedName>
</protein>
<proteinExistence type="inferred from homology"/>
<keyword evidence="6" id="KW-1185">Reference proteome</keyword>
<dbReference type="GO" id="GO:0008033">
    <property type="term" value="P:tRNA processing"/>
    <property type="evidence" value="ECO:0007669"/>
    <property type="project" value="UniProtKB-KW"/>
</dbReference>
<dbReference type="Proteomes" id="UP001465755">
    <property type="component" value="Unassembled WGS sequence"/>
</dbReference>
<dbReference type="InterPro" id="IPR002738">
    <property type="entry name" value="RNase_P_p30"/>
</dbReference>
<dbReference type="Gene3D" id="3.20.20.140">
    <property type="entry name" value="Metal-dependent hydrolases"/>
    <property type="match status" value="1"/>
</dbReference>
<dbReference type="InterPro" id="IPR016195">
    <property type="entry name" value="Pol/histidinol_Pase-like"/>
</dbReference>
<comment type="caution">
    <text evidence="5">The sequence shown here is derived from an EMBL/GenBank/DDBJ whole genome shotgun (WGS) entry which is preliminary data.</text>
</comment>
<dbReference type="Pfam" id="PF01876">
    <property type="entry name" value="RNase_P_p30"/>
    <property type="match status" value="1"/>
</dbReference>
<feature type="region of interest" description="Disordered" evidence="4">
    <location>
        <begin position="228"/>
        <end position="268"/>
    </location>
</feature>
<gene>
    <name evidence="5" type="ORF">WJX73_008026</name>
</gene>
<evidence type="ECO:0000256" key="3">
    <source>
        <dbReference type="ARBA" id="ARBA00022694"/>
    </source>
</evidence>
<evidence type="ECO:0000256" key="4">
    <source>
        <dbReference type="SAM" id="MobiDB-lite"/>
    </source>
</evidence>
<dbReference type="GO" id="GO:0005655">
    <property type="term" value="C:nucleolar ribonuclease P complex"/>
    <property type="evidence" value="ECO:0007669"/>
    <property type="project" value="TreeGrafter"/>
</dbReference>
<evidence type="ECO:0000313" key="5">
    <source>
        <dbReference type="EMBL" id="KAK9803847.1"/>
    </source>
</evidence>
<dbReference type="GO" id="GO:0003723">
    <property type="term" value="F:RNA binding"/>
    <property type="evidence" value="ECO:0007669"/>
    <property type="project" value="TreeGrafter"/>
</dbReference>
<dbReference type="EMBL" id="JALJOQ010000055">
    <property type="protein sequence ID" value="KAK9803847.1"/>
    <property type="molecule type" value="Genomic_DNA"/>
</dbReference>
<organism evidence="5 6">
    <name type="scientific">Symbiochloris irregularis</name>
    <dbReference type="NCBI Taxonomy" id="706552"/>
    <lineage>
        <taxon>Eukaryota</taxon>
        <taxon>Viridiplantae</taxon>
        <taxon>Chlorophyta</taxon>
        <taxon>core chlorophytes</taxon>
        <taxon>Trebouxiophyceae</taxon>
        <taxon>Trebouxiales</taxon>
        <taxon>Trebouxiaceae</taxon>
        <taxon>Symbiochloris</taxon>
    </lineage>
</organism>
<dbReference type="PANTHER" id="PTHR13031">
    <property type="entry name" value="RIBONUCLEASE P SUBUNIT P30"/>
    <property type="match status" value="1"/>
</dbReference>
<evidence type="ECO:0000256" key="2">
    <source>
        <dbReference type="ARBA" id="ARBA00007331"/>
    </source>
</evidence>
<accession>A0AAW1P727</accession>
<reference evidence="5 6" key="1">
    <citation type="journal article" date="2024" name="Nat. Commun.">
        <title>Phylogenomics reveals the evolutionary origins of lichenization in chlorophyte algae.</title>
        <authorList>
            <person name="Puginier C."/>
            <person name="Libourel C."/>
            <person name="Otte J."/>
            <person name="Skaloud P."/>
            <person name="Haon M."/>
            <person name="Grisel S."/>
            <person name="Petersen M."/>
            <person name="Berrin J.G."/>
            <person name="Delaux P.M."/>
            <person name="Dal Grande F."/>
            <person name="Keller J."/>
        </authorList>
    </citation>
    <scope>NUCLEOTIDE SEQUENCE [LARGE SCALE GENOMIC DNA]</scope>
    <source>
        <strain evidence="5 6">SAG 2036</strain>
    </source>
</reference>
<dbReference type="AlphaFoldDB" id="A0AAW1P727"/>
<evidence type="ECO:0000256" key="1">
    <source>
        <dbReference type="ARBA" id="ARBA00004123"/>
    </source>
</evidence>
<sequence length="268" mass="28933">MEQEFPLCPAWCKLRNFREVPPSFPDTLSISSKTKHQIAMFYDLGFEEVAGTATQRSRAALAASLGYSCVAAAQSATERVTEAQRCRTPQAERAFTQACSSLDCDIISVDLSTRLPFSLKAATIVPAIKRGISFEIVYSAALRDETSRRHLFSNAAALVRASRGRGIIISSGARSAFELRGPYDVINLGVLFGLSDQQAKAAITTNCAHVLAHARSRKAHAGKVILEPRSAAPHAPSPEMQVEEAATRNRSQASKLASKKRNSSALNA</sequence>
<dbReference type="SUPFAM" id="SSF89550">
    <property type="entry name" value="PHP domain-like"/>
    <property type="match status" value="1"/>
</dbReference>